<dbReference type="EMBL" id="LUUH01000118">
    <property type="protein sequence ID" value="OAH96185.1"/>
    <property type="molecule type" value="Genomic_DNA"/>
</dbReference>
<comment type="caution">
    <text evidence="3">The sequence shown here is derived from an EMBL/GenBank/DDBJ whole genome shotgun (WGS) entry which is preliminary data.</text>
</comment>
<feature type="signal peptide" evidence="1">
    <location>
        <begin position="1"/>
        <end position="37"/>
    </location>
</feature>
<dbReference type="InterPro" id="IPR009078">
    <property type="entry name" value="Ferritin-like_SF"/>
</dbReference>
<keyword evidence="1" id="KW-0732">Signal</keyword>
<accession>A0A177LRQ8</accession>
<reference evidence="3 4" key="1">
    <citation type="submission" date="2016-03" db="EMBL/GenBank/DDBJ databases">
        <authorList>
            <person name="Ploux O."/>
        </authorList>
    </citation>
    <scope>NUCLEOTIDE SEQUENCE [LARGE SCALE GENOMIC DNA]</scope>
    <source>
        <strain evidence="3 4">R-45371</strain>
    </source>
</reference>
<dbReference type="InterPro" id="IPR019243">
    <property type="entry name" value="DUF2202"/>
</dbReference>
<protein>
    <recommendedName>
        <fullName evidence="2">DUF2202 domain-containing protein</fullName>
    </recommendedName>
</protein>
<dbReference type="AlphaFoldDB" id="A0A177LRQ8"/>
<evidence type="ECO:0000313" key="4">
    <source>
        <dbReference type="Proteomes" id="UP000077763"/>
    </source>
</evidence>
<gene>
    <name evidence="3" type="ORF">A1353_24220</name>
</gene>
<feature type="domain" description="DUF2202" evidence="2">
    <location>
        <begin position="63"/>
        <end position="220"/>
    </location>
</feature>
<feature type="chain" id="PRO_5008067209" description="DUF2202 domain-containing protein" evidence="1">
    <location>
        <begin position="38"/>
        <end position="222"/>
    </location>
</feature>
<evidence type="ECO:0000313" key="3">
    <source>
        <dbReference type="EMBL" id="OAH96185.1"/>
    </source>
</evidence>
<dbReference type="Proteomes" id="UP000077763">
    <property type="component" value="Unassembled WGS sequence"/>
</dbReference>
<sequence length="222" mass="24909">MEFENFLENEVITMKTRTKLIGFLVSLSLFCALPAFARGPGSKAQGVRSNQTVQSLVPLSTTEQDTLLWMREEEKVARDVYLTLYKVWKKPVFNNIATAEQRHMDAILKKITLFGLTDPVLPNVGTFNNSELQVLYDDMIAQGKRSYVDSLVVGATIEDKDIMDLVAAIKATNNLSLKSTYENLLEGSKNHLRAFVGLLRKQGLDYAPQFIDKDLFDAILGV</sequence>
<proteinExistence type="predicted"/>
<name>A0A177LRQ8_METMH</name>
<dbReference type="SUPFAM" id="SSF47240">
    <property type="entry name" value="Ferritin-like"/>
    <property type="match status" value="1"/>
</dbReference>
<evidence type="ECO:0000259" key="2">
    <source>
        <dbReference type="Pfam" id="PF09968"/>
    </source>
</evidence>
<dbReference type="Pfam" id="PF09968">
    <property type="entry name" value="DUF2202"/>
    <property type="match status" value="1"/>
</dbReference>
<organism evidence="3 4">
    <name type="scientific">Methylomonas methanica</name>
    <dbReference type="NCBI Taxonomy" id="421"/>
    <lineage>
        <taxon>Bacteria</taxon>
        <taxon>Pseudomonadati</taxon>
        <taxon>Pseudomonadota</taxon>
        <taxon>Gammaproteobacteria</taxon>
        <taxon>Methylococcales</taxon>
        <taxon>Methylococcaceae</taxon>
        <taxon>Methylomonas</taxon>
    </lineage>
</organism>
<dbReference type="CDD" id="cd01048">
    <property type="entry name" value="Ferritin_like_AB2"/>
    <property type="match status" value="1"/>
</dbReference>
<evidence type="ECO:0000256" key="1">
    <source>
        <dbReference type="SAM" id="SignalP"/>
    </source>
</evidence>
<dbReference type="InterPro" id="IPR012347">
    <property type="entry name" value="Ferritin-like"/>
</dbReference>
<dbReference type="Gene3D" id="1.20.1260.10">
    <property type="match status" value="1"/>
</dbReference>